<feature type="compositionally biased region" description="Polar residues" evidence="1">
    <location>
        <begin position="78"/>
        <end position="94"/>
    </location>
</feature>
<accession>A0AA39ZBB3</accession>
<dbReference type="EMBL" id="JAULSY010000066">
    <property type="protein sequence ID" value="KAK0667812.1"/>
    <property type="molecule type" value="Genomic_DNA"/>
</dbReference>
<reference evidence="3" key="1">
    <citation type="submission" date="2023-06" db="EMBL/GenBank/DDBJ databases">
        <title>Genome-scale phylogeny and comparative genomics of the fungal order Sordariales.</title>
        <authorList>
            <consortium name="Lawrence Berkeley National Laboratory"/>
            <person name="Hensen N."/>
            <person name="Bonometti L."/>
            <person name="Westerberg I."/>
            <person name="Brannstrom I.O."/>
            <person name="Guillou S."/>
            <person name="Cros-Aarteil S."/>
            <person name="Calhoun S."/>
            <person name="Haridas S."/>
            <person name="Kuo A."/>
            <person name="Mondo S."/>
            <person name="Pangilinan J."/>
            <person name="Riley R."/>
            <person name="Labutti K."/>
            <person name="Andreopoulos B."/>
            <person name="Lipzen A."/>
            <person name="Chen C."/>
            <person name="Yanf M."/>
            <person name="Daum C."/>
            <person name="Ng V."/>
            <person name="Clum A."/>
            <person name="Steindorff A."/>
            <person name="Ohm R."/>
            <person name="Martin F."/>
            <person name="Silar P."/>
            <person name="Natvig D."/>
            <person name="Lalanne C."/>
            <person name="Gautier V."/>
            <person name="Ament-Velasquez S.L."/>
            <person name="Kruys A."/>
            <person name="Hutchinson M.I."/>
            <person name="Powell A.J."/>
            <person name="Barry K."/>
            <person name="Miller A.N."/>
            <person name="Grigoriev I.V."/>
            <person name="Debuchy R."/>
            <person name="Gladieux P."/>
            <person name="Thoren M.H."/>
            <person name="Johannesson H."/>
        </authorList>
    </citation>
    <scope>NUCLEOTIDE SEQUENCE</scope>
    <source>
        <strain evidence="3">CBS 307.81</strain>
    </source>
</reference>
<dbReference type="AlphaFoldDB" id="A0AA39ZBB3"/>
<sequence>MANHQHQYGQPATQYSVLPEVADYSMTAPEVVTHDHTRKQATATNAYYAAPPSSVGAGTAAYSPPAYHQEPKHYSEAATAQPSTPEFAPATSSGPNKKVTILSVLVGILAVAVVALAATTGLMAKKANDKDAQIASMNAELQSVGGGDLGSPSGSNNGAAASEKETVTVTVAAPSATGTGSSGSGGSSSASAFLVEDVSNGCNDSREPSTGKDYTTNLYGKVMFRRYCNQKTTSEPIYAMHTPDFETCLEACASWSQALPYVFSDVSDKNRVNVTCSAVNFVPKWTDKKESARKQSRGNCYFKSGEQTEEKSLKSSVGDSMVSHSAIVFRQAPKKD</sequence>
<keyword evidence="2" id="KW-0472">Membrane</keyword>
<evidence type="ECO:0000256" key="1">
    <source>
        <dbReference type="SAM" id="MobiDB-lite"/>
    </source>
</evidence>
<feature type="region of interest" description="Disordered" evidence="1">
    <location>
        <begin position="145"/>
        <end position="166"/>
    </location>
</feature>
<organism evidence="3 4">
    <name type="scientific">Cercophora samala</name>
    <dbReference type="NCBI Taxonomy" id="330535"/>
    <lineage>
        <taxon>Eukaryota</taxon>
        <taxon>Fungi</taxon>
        <taxon>Dikarya</taxon>
        <taxon>Ascomycota</taxon>
        <taxon>Pezizomycotina</taxon>
        <taxon>Sordariomycetes</taxon>
        <taxon>Sordariomycetidae</taxon>
        <taxon>Sordariales</taxon>
        <taxon>Lasiosphaeriaceae</taxon>
        <taxon>Cercophora</taxon>
    </lineage>
</organism>
<protein>
    <submittedName>
        <fullName evidence="3">Uncharacterized protein</fullName>
    </submittedName>
</protein>
<keyword evidence="2" id="KW-1133">Transmembrane helix</keyword>
<keyword evidence="2" id="KW-0812">Transmembrane</keyword>
<evidence type="ECO:0000313" key="4">
    <source>
        <dbReference type="Proteomes" id="UP001174997"/>
    </source>
</evidence>
<feature type="transmembrane region" description="Helical" evidence="2">
    <location>
        <begin position="101"/>
        <end position="124"/>
    </location>
</feature>
<comment type="caution">
    <text evidence="3">The sequence shown here is derived from an EMBL/GenBank/DDBJ whole genome shotgun (WGS) entry which is preliminary data.</text>
</comment>
<evidence type="ECO:0000313" key="3">
    <source>
        <dbReference type="EMBL" id="KAK0667812.1"/>
    </source>
</evidence>
<gene>
    <name evidence="3" type="ORF">QBC41DRAFT_132625</name>
</gene>
<proteinExistence type="predicted"/>
<name>A0AA39ZBB3_9PEZI</name>
<evidence type="ECO:0000256" key="2">
    <source>
        <dbReference type="SAM" id="Phobius"/>
    </source>
</evidence>
<feature type="compositionally biased region" description="Low complexity" evidence="1">
    <location>
        <begin position="150"/>
        <end position="166"/>
    </location>
</feature>
<dbReference type="Proteomes" id="UP001174997">
    <property type="component" value="Unassembled WGS sequence"/>
</dbReference>
<keyword evidence="4" id="KW-1185">Reference proteome</keyword>
<feature type="region of interest" description="Disordered" evidence="1">
    <location>
        <begin position="60"/>
        <end position="94"/>
    </location>
</feature>